<evidence type="ECO:0000313" key="2">
    <source>
        <dbReference type="WBParaSite" id="MCU_014010-RA"/>
    </source>
</evidence>
<sequence>MLNSLVRVSRRVRWLIYHSTTDYSTHSIHTRRHKRAPITAQPALDHCRTYFAQATRQSHPKLRADLDNGTRHNTCDMRAQCNHHNRHYRRRHHHRHHEDGQQQQQQPQQRQRHLRWTNPVHRTVISTAIAHQATRNPRSRKAYGNYQDTTRLQQTGVSTGRGVHHRENALASRPNGQIAACSGFHPAHTSQLASELGPLSPSGLLCLTPVSRCARRINNNLAS</sequence>
<organism evidence="2">
    <name type="scientific">Mesocestoides corti</name>
    <name type="common">Flatworm</name>
    <dbReference type="NCBI Taxonomy" id="53468"/>
    <lineage>
        <taxon>Eukaryota</taxon>
        <taxon>Metazoa</taxon>
        <taxon>Spiralia</taxon>
        <taxon>Lophotrochozoa</taxon>
        <taxon>Platyhelminthes</taxon>
        <taxon>Cestoda</taxon>
        <taxon>Eucestoda</taxon>
        <taxon>Cyclophyllidea</taxon>
        <taxon>Mesocestoididae</taxon>
        <taxon>Mesocestoides</taxon>
    </lineage>
</organism>
<name>A0A5K3G110_MESCO</name>
<dbReference type="WBParaSite" id="MCU_014010-RA">
    <property type="protein sequence ID" value="MCU_014010-RA"/>
    <property type="gene ID" value="MCU_014010"/>
</dbReference>
<reference evidence="2" key="1">
    <citation type="submission" date="2019-11" db="UniProtKB">
        <authorList>
            <consortium name="WormBaseParasite"/>
        </authorList>
    </citation>
    <scope>IDENTIFICATION</scope>
</reference>
<protein>
    <submittedName>
        <fullName evidence="2">Secreted protein</fullName>
    </submittedName>
</protein>
<proteinExistence type="predicted"/>
<feature type="region of interest" description="Disordered" evidence="1">
    <location>
        <begin position="87"/>
        <end position="113"/>
    </location>
</feature>
<accession>A0A5K3G110</accession>
<evidence type="ECO:0000256" key="1">
    <source>
        <dbReference type="SAM" id="MobiDB-lite"/>
    </source>
</evidence>
<dbReference type="AlphaFoldDB" id="A0A5K3G110"/>
<feature type="compositionally biased region" description="Basic residues" evidence="1">
    <location>
        <begin position="87"/>
        <end position="96"/>
    </location>
</feature>